<dbReference type="CDD" id="cd06261">
    <property type="entry name" value="TM_PBP2"/>
    <property type="match status" value="1"/>
</dbReference>
<comment type="caution">
    <text evidence="10">The sequence shown here is derived from an EMBL/GenBank/DDBJ whole genome shotgun (WGS) entry which is preliminary data.</text>
</comment>
<dbReference type="GO" id="GO:0055085">
    <property type="term" value="P:transmembrane transport"/>
    <property type="evidence" value="ECO:0007669"/>
    <property type="project" value="InterPro"/>
</dbReference>
<evidence type="ECO:0000256" key="1">
    <source>
        <dbReference type="ARBA" id="ARBA00004429"/>
    </source>
</evidence>
<accession>A0A7W6CUF9</accession>
<feature type="transmembrane region" description="Helical" evidence="8">
    <location>
        <begin position="99"/>
        <end position="120"/>
    </location>
</feature>
<dbReference type="GO" id="GO:0005886">
    <property type="term" value="C:plasma membrane"/>
    <property type="evidence" value="ECO:0007669"/>
    <property type="project" value="UniProtKB-SubCell"/>
</dbReference>
<keyword evidence="3" id="KW-1003">Cell membrane</keyword>
<reference evidence="10 11" key="1">
    <citation type="submission" date="2020-08" db="EMBL/GenBank/DDBJ databases">
        <title>Genomic Encyclopedia of Type Strains, Phase IV (KMG-IV): sequencing the most valuable type-strain genomes for metagenomic binning, comparative biology and taxonomic classification.</title>
        <authorList>
            <person name="Goeker M."/>
        </authorList>
    </citation>
    <scope>NUCLEOTIDE SEQUENCE [LARGE SCALE GENOMIC DNA]</scope>
    <source>
        <strain evidence="10 11">DSM 26575</strain>
    </source>
</reference>
<feature type="domain" description="ABC transmembrane type-1" evidence="9">
    <location>
        <begin position="61"/>
        <end position="249"/>
    </location>
</feature>
<name>A0A7W6CUF9_9HYPH</name>
<evidence type="ECO:0000256" key="4">
    <source>
        <dbReference type="ARBA" id="ARBA00022519"/>
    </source>
</evidence>
<dbReference type="Pfam" id="PF00528">
    <property type="entry name" value="BPD_transp_1"/>
    <property type="match status" value="1"/>
</dbReference>
<evidence type="ECO:0000256" key="6">
    <source>
        <dbReference type="ARBA" id="ARBA00022989"/>
    </source>
</evidence>
<keyword evidence="6 8" id="KW-1133">Transmembrane helix</keyword>
<dbReference type="PANTHER" id="PTHR43357">
    <property type="entry name" value="INNER MEMBRANE ABC TRANSPORTER PERMEASE PROTEIN YDCV"/>
    <property type="match status" value="1"/>
</dbReference>
<dbReference type="Gene3D" id="1.10.3720.10">
    <property type="entry name" value="MetI-like"/>
    <property type="match status" value="1"/>
</dbReference>
<keyword evidence="7 8" id="KW-0472">Membrane</keyword>
<feature type="transmembrane region" description="Helical" evidence="8">
    <location>
        <begin position="229"/>
        <end position="249"/>
    </location>
</feature>
<sequence length="259" mass="27724">MTSRILSPLVLGLLLIFLIGPFFIIIAASLSAGDTLAFPPQGLSLRWVFKVFTIDSFRDSFAMSMLLAVGGTLAALVLGIPAAYALSRYKLPGAETIRTIVSLPIIVPGIIVGLALLRYLVVPFGFNITLALFFAHTALVLPYAVRVVSASLNNLRSDIEEAAVLLGSSRSGAFFRVVMPNIRGGILAAFILGFVTSFNQVPVSLFLSGPGVRTLPIDMLGYMETTYDPSIAALSALLAFLSIGIVFLAERFLGFSRYV</sequence>
<proteinExistence type="inferred from homology"/>
<keyword evidence="5 8" id="KW-0812">Transmembrane</keyword>
<dbReference type="SUPFAM" id="SSF161098">
    <property type="entry name" value="MetI-like"/>
    <property type="match status" value="1"/>
</dbReference>
<keyword evidence="4" id="KW-0997">Cell inner membrane</keyword>
<feature type="transmembrane region" description="Helical" evidence="8">
    <location>
        <begin position="61"/>
        <end position="87"/>
    </location>
</feature>
<evidence type="ECO:0000256" key="7">
    <source>
        <dbReference type="ARBA" id="ARBA00023136"/>
    </source>
</evidence>
<evidence type="ECO:0000313" key="10">
    <source>
        <dbReference type="EMBL" id="MBB3967363.1"/>
    </source>
</evidence>
<keyword evidence="2 8" id="KW-0813">Transport</keyword>
<dbReference type="InterPro" id="IPR035906">
    <property type="entry name" value="MetI-like_sf"/>
</dbReference>
<gene>
    <name evidence="10" type="ORF">GGQ67_005063</name>
</gene>
<evidence type="ECO:0000256" key="5">
    <source>
        <dbReference type="ARBA" id="ARBA00022692"/>
    </source>
</evidence>
<dbReference type="AlphaFoldDB" id="A0A7W6CUF9"/>
<comment type="similarity">
    <text evidence="8">Belongs to the binding-protein-dependent transport system permease family.</text>
</comment>
<evidence type="ECO:0000259" key="9">
    <source>
        <dbReference type="PROSITE" id="PS50928"/>
    </source>
</evidence>
<dbReference type="RefSeq" id="WP_018902538.1">
    <property type="nucleotide sequence ID" value="NZ_JACIDW010000049.1"/>
</dbReference>
<dbReference type="Proteomes" id="UP000582090">
    <property type="component" value="Unassembled WGS sequence"/>
</dbReference>
<feature type="transmembrane region" description="Helical" evidence="8">
    <location>
        <begin position="186"/>
        <end position="209"/>
    </location>
</feature>
<keyword evidence="11" id="KW-1185">Reference proteome</keyword>
<comment type="subcellular location">
    <subcellularLocation>
        <location evidence="1">Cell inner membrane</location>
        <topology evidence="1">Multi-pass membrane protein</topology>
    </subcellularLocation>
    <subcellularLocation>
        <location evidence="8">Cell membrane</location>
        <topology evidence="8">Multi-pass membrane protein</topology>
    </subcellularLocation>
</comment>
<evidence type="ECO:0000256" key="8">
    <source>
        <dbReference type="RuleBase" id="RU363032"/>
    </source>
</evidence>
<evidence type="ECO:0000313" key="11">
    <source>
        <dbReference type="Proteomes" id="UP000582090"/>
    </source>
</evidence>
<evidence type="ECO:0000256" key="3">
    <source>
        <dbReference type="ARBA" id="ARBA00022475"/>
    </source>
</evidence>
<dbReference type="PROSITE" id="PS50928">
    <property type="entry name" value="ABC_TM1"/>
    <property type="match status" value="1"/>
</dbReference>
<dbReference type="InterPro" id="IPR000515">
    <property type="entry name" value="MetI-like"/>
</dbReference>
<dbReference type="PANTHER" id="PTHR43357:SF4">
    <property type="entry name" value="INNER MEMBRANE ABC TRANSPORTER PERMEASE PROTEIN YDCV"/>
    <property type="match status" value="1"/>
</dbReference>
<organism evidence="10 11">
    <name type="scientific">Rhizobium metallidurans</name>
    <dbReference type="NCBI Taxonomy" id="1265931"/>
    <lineage>
        <taxon>Bacteria</taxon>
        <taxon>Pseudomonadati</taxon>
        <taxon>Pseudomonadota</taxon>
        <taxon>Alphaproteobacteria</taxon>
        <taxon>Hyphomicrobiales</taxon>
        <taxon>Rhizobiaceae</taxon>
        <taxon>Rhizobium/Agrobacterium group</taxon>
        <taxon>Rhizobium</taxon>
    </lineage>
</organism>
<feature type="transmembrane region" description="Helical" evidence="8">
    <location>
        <begin position="126"/>
        <end position="145"/>
    </location>
</feature>
<evidence type="ECO:0000256" key="2">
    <source>
        <dbReference type="ARBA" id="ARBA00022448"/>
    </source>
</evidence>
<dbReference type="EMBL" id="JACIDW010000049">
    <property type="protein sequence ID" value="MBB3967363.1"/>
    <property type="molecule type" value="Genomic_DNA"/>
</dbReference>
<protein>
    <submittedName>
        <fullName evidence="10">Putative spermidine/putrescine transport system permease protein</fullName>
    </submittedName>
</protein>